<evidence type="ECO:0000313" key="2">
    <source>
        <dbReference type="EMBL" id="KIK61313.1"/>
    </source>
</evidence>
<dbReference type="Proteomes" id="UP000053593">
    <property type="component" value="Unassembled WGS sequence"/>
</dbReference>
<keyword evidence="1" id="KW-0472">Membrane</keyword>
<dbReference type="AlphaFoldDB" id="A0A0D0CY99"/>
<evidence type="ECO:0000256" key="1">
    <source>
        <dbReference type="SAM" id="Phobius"/>
    </source>
</evidence>
<feature type="transmembrane region" description="Helical" evidence="1">
    <location>
        <begin position="118"/>
        <end position="137"/>
    </location>
</feature>
<keyword evidence="1" id="KW-0812">Transmembrane</keyword>
<evidence type="ECO:0000313" key="3">
    <source>
        <dbReference type="Proteomes" id="UP000053593"/>
    </source>
</evidence>
<name>A0A0D0CY99_9AGAR</name>
<reference evidence="2 3" key="1">
    <citation type="submission" date="2014-04" db="EMBL/GenBank/DDBJ databases">
        <title>Evolutionary Origins and Diversification of the Mycorrhizal Mutualists.</title>
        <authorList>
            <consortium name="DOE Joint Genome Institute"/>
            <consortium name="Mycorrhizal Genomics Consortium"/>
            <person name="Kohler A."/>
            <person name="Kuo A."/>
            <person name="Nagy L.G."/>
            <person name="Floudas D."/>
            <person name="Copeland A."/>
            <person name="Barry K.W."/>
            <person name="Cichocki N."/>
            <person name="Veneault-Fourrey C."/>
            <person name="LaButti K."/>
            <person name="Lindquist E.A."/>
            <person name="Lipzen A."/>
            <person name="Lundell T."/>
            <person name="Morin E."/>
            <person name="Murat C."/>
            <person name="Riley R."/>
            <person name="Ohm R."/>
            <person name="Sun H."/>
            <person name="Tunlid A."/>
            <person name="Henrissat B."/>
            <person name="Grigoriev I.V."/>
            <person name="Hibbett D.S."/>
            <person name="Martin F."/>
        </authorList>
    </citation>
    <scope>NUCLEOTIDE SEQUENCE [LARGE SCALE GENOMIC DNA]</scope>
    <source>
        <strain evidence="2 3">FD-317 M1</strain>
    </source>
</reference>
<keyword evidence="1" id="KW-1133">Transmembrane helix</keyword>
<sequence length="192" mass="22321">MNLLLERNAKVDVQGPLFGAPLHVAGLMYTTDKVSCWKSGGQGQIQYVRYQRGINLGEPLMLHFSGEMKNWRKFVGRKDSKNTNGFFSVYYNTDNKLFFLKLDSPRLIMGCLIQLNRMMLTMALLFSTFNSRIFFFLCSIQQRYLYVADDAFYFLNSLAILGKNLEVRHVYCPRLMMNLFINAIATRNSKQY</sequence>
<dbReference type="HOGENOM" id="CLU_1415308_0_0_1"/>
<proteinExistence type="predicted"/>
<dbReference type="EMBL" id="KN834771">
    <property type="protein sequence ID" value="KIK61313.1"/>
    <property type="molecule type" value="Genomic_DNA"/>
</dbReference>
<protein>
    <submittedName>
        <fullName evidence="2">Uncharacterized protein</fullName>
    </submittedName>
</protein>
<accession>A0A0D0CY99</accession>
<gene>
    <name evidence="2" type="ORF">GYMLUDRAFT_58866</name>
</gene>
<organism evidence="2 3">
    <name type="scientific">Collybiopsis luxurians FD-317 M1</name>
    <dbReference type="NCBI Taxonomy" id="944289"/>
    <lineage>
        <taxon>Eukaryota</taxon>
        <taxon>Fungi</taxon>
        <taxon>Dikarya</taxon>
        <taxon>Basidiomycota</taxon>
        <taxon>Agaricomycotina</taxon>
        <taxon>Agaricomycetes</taxon>
        <taxon>Agaricomycetidae</taxon>
        <taxon>Agaricales</taxon>
        <taxon>Marasmiineae</taxon>
        <taxon>Omphalotaceae</taxon>
        <taxon>Collybiopsis</taxon>
        <taxon>Collybiopsis luxurians</taxon>
    </lineage>
</organism>
<keyword evidence="3" id="KW-1185">Reference proteome</keyword>